<dbReference type="EMBL" id="JAGIZQ010000003">
    <property type="protein sequence ID" value="KAH6637308.1"/>
    <property type="molecule type" value="Genomic_DNA"/>
</dbReference>
<evidence type="ECO:0000313" key="1">
    <source>
        <dbReference type="EMBL" id="KAH6637308.1"/>
    </source>
</evidence>
<keyword evidence="2" id="KW-1185">Reference proteome</keyword>
<accession>A0ACB7PE03</accession>
<dbReference type="Proteomes" id="UP000724584">
    <property type="component" value="Unassembled WGS sequence"/>
</dbReference>
<comment type="caution">
    <text evidence="1">The sequence shown here is derived from an EMBL/GenBank/DDBJ whole genome shotgun (WGS) entry which is preliminary data.</text>
</comment>
<reference evidence="1 2" key="1">
    <citation type="journal article" date="2021" name="Nat. Commun.">
        <title>Genetic determinants of endophytism in the Arabidopsis root mycobiome.</title>
        <authorList>
            <person name="Mesny F."/>
            <person name="Miyauchi S."/>
            <person name="Thiergart T."/>
            <person name="Pickel B."/>
            <person name="Atanasova L."/>
            <person name="Karlsson M."/>
            <person name="Huettel B."/>
            <person name="Barry K.W."/>
            <person name="Haridas S."/>
            <person name="Chen C."/>
            <person name="Bauer D."/>
            <person name="Andreopoulos W."/>
            <person name="Pangilinan J."/>
            <person name="LaButti K."/>
            <person name="Riley R."/>
            <person name="Lipzen A."/>
            <person name="Clum A."/>
            <person name="Drula E."/>
            <person name="Henrissat B."/>
            <person name="Kohler A."/>
            <person name="Grigoriev I.V."/>
            <person name="Martin F.M."/>
            <person name="Hacquard S."/>
        </authorList>
    </citation>
    <scope>NUCLEOTIDE SEQUENCE [LARGE SCALE GENOMIC DNA]</scope>
    <source>
        <strain evidence="1 2">MPI-SDFR-AT-0079</strain>
    </source>
</reference>
<proteinExistence type="predicted"/>
<organism evidence="1 2">
    <name type="scientific">Chaetomium tenue</name>
    <dbReference type="NCBI Taxonomy" id="1854479"/>
    <lineage>
        <taxon>Eukaryota</taxon>
        <taxon>Fungi</taxon>
        <taxon>Dikarya</taxon>
        <taxon>Ascomycota</taxon>
        <taxon>Pezizomycotina</taxon>
        <taxon>Sordariomycetes</taxon>
        <taxon>Sordariomycetidae</taxon>
        <taxon>Sordariales</taxon>
        <taxon>Chaetomiaceae</taxon>
        <taxon>Chaetomium</taxon>
    </lineage>
</organism>
<gene>
    <name evidence="1" type="ORF">F5144DRAFT_210826</name>
</gene>
<sequence>MAAETDRNPVIIVGAGLAGLVAAFELSQQNVPTLILDQENAANLGGQAFWSLGGLFCVDSAEQRRMGIKDSCELAMRDWFGSARFDREKEDYWPRKWAKAFVDFAADEMESYVKARGIGFLMNVGWAERGDGRADGHGNSVPRFHMTWGTGPEVVRVFAEPVQAAEKKGVVEFKHRHMVDEVIVDEKTGRAIGVRGRVLEADESPRGVKSSRTVIGEFEIHGSAVLVSSGGIGGDVDRVKACWPVDRLGPNIPNNFVVGVPAHVDGRMIDITETAGANVINRDRMWHYTEGLANWDPIWPGHGIRVLPAPSSLWLDATGKRLPPFLFPGCDTLATLKHICSTGYDYTWFIADQSIVAREFALSGSEQNPDVTGKSIWQLLTQRIFSSKGTIPVRNFVKHGADFVVRDNLEELVKGMNELIADVPGAPKLDYAEVLEVVETRDGQFVNTYSKDAQAMLVHSARTYWPDKRSRIAPPHRLLDVQNHGPLIAVRMNLLTRKTLGGIETNLDSNVMRTDGTEFPGLYAAGEAAGFGGGGVHGYSSLEGTFLGGCIFSGRAAGRAMAKEVLGDGASAE</sequence>
<evidence type="ECO:0000313" key="2">
    <source>
        <dbReference type="Proteomes" id="UP000724584"/>
    </source>
</evidence>
<protein>
    <submittedName>
        <fullName evidence="1">FAD binding domain-containing protein</fullName>
    </submittedName>
</protein>
<name>A0ACB7PE03_9PEZI</name>